<evidence type="ECO:0000313" key="7">
    <source>
        <dbReference type="EMBL" id="KAL3051110.1"/>
    </source>
</evidence>
<gene>
    <name evidence="7" type="ORF">OYC64_001397</name>
</gene>
<comment type="subcellular location">
    <subcellularLocation>
        <location evidence="1">Endosome</location>
    </subcellularLocation>
</comment>
<name>A0ABD2GBI1_PAGBO</name>
<evidence type="ECO:0000256" key="1">
    <source>
        <dbReference type="ARBA" id="ARBA00004177"/>
    </source>
</evidence>
<keyword evidence="3" id="KW-0813">Transport</keyword>
<proteinExistence type="inferred from homology"/>
<evidence type="ECO:0000256" key="3">
    <source>
        <dbReference type="ARBA" id="ARBA00022448"/>
    </source>
</evidence>
<keyword evidence="4" id="KW-0967">Endosome</keyword>
<dbReference type="AlphaFoldDB" id="A0ABD2GBI1"/>
<dbReference type="GO" id="GO:0005768">
    <property type="term" value="C:endosome"/>
    <property type="evidence" value="ECO:0007669"/>
    <property type="project" value="UniProtKB-SubCell"/>
</dbReference>
<evidence type="ECO:0000256" key="6">
    <source>
        <dbReference type="ARBA" id="ARBA00023838"/>
    </source>
</evidence>
<keyword evidence="8" id="KW-1185">Reference proteome</keyword>
<dbReference type="PANTHER" id="PTHR13673">
    <property type="entry name" value="ESOPHAGEAL CANCER ASSOCIATED PROTEIN"/>
    <property type="match status" value="1"/>
</dbReference>
<accession>A0ABD2GBI1</accession>
<comment type="caution">
    <text evidence="7">The sequence shown here is derived from an EMBL/GenBank/DDBJ whole genome shotgun (WGS) entry which is preliminary data.</text>
</comment>
<reference evidence="7 8" key="1">
    <citation type="journal article" date="2022" name="G3 (Bethesda)">
        <title>Evaluating Illumina-, Nanopore-, and PacBio-based genome assembly strategies with the bald notothen, Trematomus borchgrevinki.</title>
        <authorList>
            <person name="Rayamajhi N."/>
            <person name="Cheng C.C."/>
            <person name="Catchen J.M."/>
        </authorList>
    </citation>
    <scope>NUCLEOTIDE SEQUENCE [LARGE SCALE GENOMIC DNA]</scope>
    <source>
        <strain evidence="7">AGRC-2024</strain>
    </source>
</reference>
<evidence type="ECO:0000313" key="8">
    <source>
        <dbReference type="Proteomes" id="UP001619887"/>
    </source>
</evidence>
<organism evidence="7 8">
    <name type="scientific">Pagothenia borchgrevinki</name>
    <name type="common">Bald rockcod</name>
    <name type="synonym">Trematomus borchgrevinki</name>
    <dbReference type="NCBI Taxonomy" id="8213"/>
    <lineage>
        <taxon>Eukaryota</taxon>
        <taxon>Metazoa</taxon>
        <taxon>Chordata</taxon>
        <taxon>Craniata</taxon>
        <taxon>Vertebrata</taxon>
        <taxon>Euteleostomi</taxon>
        <taxon>Actinopterygii</taxon>
        <taxon>Neopterygii</taxon>
        <taxon>Teleostei</taxon>
        <taxon>Neoteleostei</taxon>
        <taxon>Acanthomorphata</taxon>
        <taxon>Eupercaria</taxon>
        <taxon>Perciformes</taxon>
        <taxon>Notothenioidei</taxon>
        <taxon>Nototheniidae</taxon>
        <taxon>Pagothenia</taxon>
    </lineage>
</organism>
<dbReference type="EMBL" id="JBIYXZ010002080">
    <property type="protein sequence ID" value="KAL3051110.1"/>
    <property type="molecule type" value="Genomic_DNA"/>
</dbReference>
<evidence type="ECO:0000256" key="5">
    <source>
        <dbReference type="ARBA" id="ARBA00022927"/>
    </source>
</evidence>
<evidence type="ECO:0000256" key="2">
    <source>
        <dbReference type="ARBA" id="ARBA00010704"/>
    </source>
</evidence>
<keyword evidence="5" id="KW-0653">Protein transport</keyword>
<sequence>MSQESYLYSIPKVDSNETLYGGDPKFLSEINKLCETLIGQILDQLKTLGRDEVRTLDFLKLQSQQADMSHLSETVQRLALQTRT</sequence>
<reference evidence="7 8" key="2">
    <citation type="journal article" date="2024" name="G3 (Bethesda)">
        <title>The genome of the cryopelagic Antarctic bald notothen, Trematomus borchgrevinki.</title>
        <authorList>
            <person name="Rayamajhi N."/>
            <person name="Rivera-Colon A.G."/>
            <person name="Minhas B.F."/>
            <person name="Cheng C.C."/>
            <person name="Catchen J.M."/>
        </authorList>
    </citation>
    <scope>NUCLEOTIDE SEQUENCE [LARGE SCALE GENOMIC DNA]</scope>
    <source>
        <strain evidence="7">AGRC-2024</strain>
    </source>
</reference>
<evidence type="ECO:0000256" key="4">
    <source>
        <dbReference type="ARBA" id="ARBA00022753"/>
    </source>
</evidence>
<comment type="similarity">
    <text evidence="2">Belongs to the VPS35L family.</text>
</comment>
<dbReference type="PANTHER" id="PTHR13673:SF0">
    <property type="entry name" value="VPS35 ENDOSOMAL PROTEIN-SORTING FACTOR-LIKE"/>
    <property type="match status" value="1"/>
</dbReference>
<dbReference type="Proteomes" id="UP001619887">
    <property type="component" value="Unassembled WGS sequence"/>
</dbReference>
<protein>
    <recommendedName>
        <fullName evidence="6">VPS35 endosomal protein-sorting factor-like</fullName>
    </recommendedName>
</protein>
<dbReference type="GO" id="GO:0015031">
    <property type="term" value="P:protein transport"/>
    <property type="evidence" value="ECO:0007669"/>
    <property type="project" value="UniProtKB-KW"/>
</dbReference>
<dbReference type="InterPro" id="IPR029705">
    <property type="entry name" value="VPS35L"/>
</dbReference>